<name>A0A150WYI3_9BACT</name>
<dbReference type="AlphaFoldDB" id="A0A150WYI3"/>
<sequence>MNNSIKIASLFLLSLILSCNNDDTEIKDELEGATTCVLTNGTGVCLDGPKSIVPGKKYTYAFKVNKERSGNKVHEVINWDVKSGKLAIIDIKTTISGDFTTSVATMKFESDFAGGVIKASTVPDDQASPLAVSSIQVPIGVEK</sequence>
<dbReference type="OrthoDB" id="665223at2"/>
<evidence type="ECO:0000313" key="2">
    <source>
        <dbReference type="Proteomes" id="UP000075615"/>
    </source>
</evidence>
<proteinExistence type="predicted"/>
<reference evidence="1 2" key="1">
    <citation type="submission" date="2016-01" db="EMBL/GenBank/DDBJ databases">
        <title>Genome sequencing of Roseivirga echinicomitans KMM 6058.</title>
        <authorList>
            <person name="Selvaratnam C."/>
            <person name="Thevarajoo S."/>
            <person name="Goh K.M."/>
            <person name="Ee R."/>
            <person name="Chan K.-G."/>
            <person name="Chong C.S."/>
        </authorList>
    </citation>
    <scope>NUCLEOTIDE SEQUENCE [LARGE SCALE GENOMIC DNA]</scope>
    <source>
        <strain evidence="1 2">KMM 6058</strain>
    </source>
</reference>
<evidence type="ECO:0000313" key="1">
    <source>
        <dbReference type="EMBL" id="KYG71543.1"/>
    </source>
</evidence>
<protein>
    <submittedName>
        <fullName evidence="1">Uncharacterized protein</fullName>
    </submittedName>
</protein>
<dbReference type="EMBL" id="LRDB01000053">
    <property type="protein sequence ID" value="KYG71543.1"/>
    <property type="molecule type" value="Genomic_DNA"/>
</dbReference>
<gene>
    <name evidence="1" type="ORF">AWN68_12420</name>
</gene>
<dbReference type="PROSITE" id="PS51257">
    <property type="entry name" value="PROKAR_LIPOPROTEIN"/>
    <property type="match status" value="1"/>
</dbReference>
<organism evidence="1 2">
    <name type="scientific">Roseivirga echinicomitans</name>
    <dbReference type="NCBI Taxonomy" id="296218"/>
    <lineage>
        <taxon>Bacteria</taxon>
        <taxon>Pseudomonadati</taxon>
        <taxon>Bacteroidota</taxon>
        <taxon>Cytophagia</taxon>
        <taxon>Cytophagales</taxon>
        <taxon>Roseivirgaceae</taxon>
        <taxon>Roseivirga</taxon>
    </lineage>
</organism>
<accession>A0A150WYI3</accession>
<dbReference type="Proteomes" id="UP000075615">
    <property type="component" value="Unassembled WGS sequence"/>
</dbReference>
<dbReference type="RefSeq" id="WP_068419247.1">
    <property type="nucleotide sequence ID" value="NZ_LRDB01000053.1"/>
</dbReference>
<comment type="caution">
    <text evidence="1">The sequence shown here is derived from an EMBL/GenBank/DDBJ whole genome shotgun (WGS) entry which is preliminary data.</text>
</comment>
<keyword evidence="2" id="KW-1185">Reference proteome</keyword>